<dbReference type="PROSITE" id="PS51355">
    <property type="entry name" value="GLUTATHIONE_PEROXID_3"/>
    <property type="match status" value="1"/>
</dbReference>
<dbReference type="InterPro" id="IPR013376">
    <property type="entry name" value="Glut_perox_Gpx7"/>
</dbReference>
<dbReference type="PANTHER" id="PTHR11592:SF7">
    <property type="entry name" value="GLUTATHIONE PEROXIDASE 8-RELATED"/>
    <property type="match status" value="1"/>
</dbReference>
<evidence type="ECO:0000256" key="12">
    <source>
        <dbReference type="SAM" id="Phobius"/>
    </source>
</evidence>
<dbReference type="PANTHER" id="PTHR11592">
    <property type="entry name" value="GLUTATHIONE PEROXIDASE"/>
    <property type="match status" value="1"/>
</dbReference>
<dbReference type="GO" id="GO:0004602">
    <property type="term" value="F:glutathione peroxidase activity"/>
    <property type="evidence" value="ECO:0007669"/>
    <property type="project" value="UniProtKB-EC"/>
</dbReference>
<evidence type="ECO:0000256" key="3">
    <source>
        <dbReference type="ARBA" id="ARBA00006926"/>
    </source>
</evidence>
<gene>
    <name evidence="14" type="primary">GPX8</name>
</gene>
<dbReference type="Pfam" id="PF00255">
    <property type="entry name" value="GSHPx"/>
    <property type="match status" value="1"/>
</dbReference>
<protein>
    <recommendedName>
        <fullName evidence="4 11">Glutathione peroxidase</fullName>
    </recommendedName>
</protein>
<dbReference type="GO" id="GO:0006979">
    <property type="term" value="P:response to oxidative stress"/>
    <property type="evidence" value="ECO:0007669"/>
    <property type="project" value="InterPro"/>
</dbReference>
<dbReference type="GO" id="GO:0005788">
    <property type="term" value="C:endoplasmic reticulum lumen"/>
    <property type="evidence" value="ECO:0007669"/>
    <property type="project" value="UniProtKB-ARBA"/>
</dbReference>
<dbReference type="CTD" id="493869"/>
<evidence type="ECO:0000256" key="2">
    <source>
        <dbReference type="ARBA" id="ARBA00004167"/>
    </source>
</evidence>
<keyword evidence="9 12" id="KW-0472">Membrane</keyword>
<evidence type="ECO:0000256" key="5">
    <source>
        <dbReference type="ARBA" id="ARBA00022559"/>
    </source>
</evidence>
<dbReference type="GeneID" id="113929933"/>
<dbReference type="InterPro" id="IPR000889">
    <property type="entry name" value="Glutathione_peroxidase"/>
</dbReference>
<dbReference type="InterPro" id="IPR029760">
    <property type="entry name" value="GPX_CS"/>
</dbReference>
<proteinExistence type="inferred from homology"/>
<evidence type="ECO:0000313" key="14">
    <source>
        <dbReference type="RefSeq" id="XP_027462974.1"/>
    </source>
</evidence>
<dbReference type="GO" id="GO:0016020">
    <property type="term" value="C:membrane"/>
    <property type="evidence" value="ECO:0007669"/>
    <property type="project" value="UniProtKB-SubCell"/>
</dbReference>
<dbReference type="Proteomes" id="UP000515165">
    <property type="component" value="Chromosome 5"/>
</dbReference>
<dbReference type="PROSITE" id="PS00763">
    <property type="entry name" value="GLUTATHIONE_PEROXID_2"/>
    <property type="match status" value="1"/>
</dbReference>
<dbReference type="GO" id="GO:0033554">
    <property type="term" value="P:cellular response to stress"/>
    <property type="evidence" value="ECO:0007669"/>
    <property type="project" value="UniProtKB-ARBA"/>
</dbReference>
<dbReference type="CDD" id="cd00340">
    <property type="entry name" value="GSH_Peroxidase"/>
    <property type="match status" value="1"/>
</dbReference>
<organism evidence="13 14">
    <name type="scientific">Zalophus californianus</name>
    <name type="common">California sealion</name>
    <dbReference type="NCBI Taxonomy" id="9704"/>
    <lineage>
        <taxon>Eukaryota</taxon>
        <taxon>Metazoa</taxon>
        <taxon>Chordata</taxon>
        <taxon>Craniata</taxon>
        <taxon>Vertebrata</taxon>
        <taxon>Euteleostomi</taxon>
        <taxon>Mammalia</taxon>
        <taxon>Eutheria</taxon>
        <taxon>Laurasiatheria</taxon>
        <taxon>Carnivora</taxon>
        <taxon>Caniformia</taxon>
        <taxon>Pinnipedia</taxon>
        <taxon>Otariidae</taxon>
        <taxon>Zalophus</taxon>
    </lineage>
</organism>
<dbReference type="PRINTS" id="PR01011">
    <property type="entry name" value="GLUTPROXDASE"/>
</dbReference>
<dbReference type="FunFam" id="3.40.30.10:FF:000049">
    <property type="entry name" value="Glutathione peroxidase"/>
    <property type="match status" value="1"/>
</dbReference>
<dbReference type="Gene3D" id="3.40.30.10">
    <property type="entry name" value="Glutaredoxin"/>
    <property type="match status" value="1"/>
</dbReference>
<dbReference type="PIRSF" id="PIRSF000303">
    <property type="entry name" value="Glutathion_perox"/>
    <property type="match status" value="1"/>
</dbReference>
<comment type="subcellular location">
    <subcellularLocation>
        <location evidence="2">Membrane</location>
        <topology evidence="2">Single-pass membrane protein</topology>
    </subcellularLocation>
</comment>
<evidence type="ECO:0000256" key="6">
    <source>
        <dbReference type="ARBA" id="ARBA00022692"/>
    </source>
</evidence>
<dbReference type="AlphaFoldDB" id="A0A6J2E2E8"/>
<keyword evidence="5 11" id="KW-0575">Peroxidase</keyword>
<keyword evidence="6 12" id="KW-0812">Transmembrane</keyword>
<evidence type="ECO:0000256" key="9">
    <source>
        <dbReference type="ARBA" id="ARBA00023136"/>
    </source>
</evidence>
<evidence type="ECO:0000256" key="4">
    <source>
        <dbReference type="ARBA" id="ARBA00012310"/>
    </source>
</evidence>
<dbReference type="RefSeq" id="XP_027462974.1">
    <property type="nucleotide sequence ID" value="XM_027607173.2"/>
</dbReference>
<evidence type="ECO:0000256" key="1">
    <source>
        <dbReference type="ARBA" id="ARBA00000217"/>
    </source>
</evidence>
<reference evidence="14" key="1">
    <citation type="submission" date="2025-08" db="UniProtKB">
        <authorList>
            <consortium name="RefSeq"/>
        </authorList>
    </citation>
    <scope>IDENTIFICATION</scope>
    <source>
        <tissue evidence="14">Blood</tissue>
    </source>
</reference>
<comment type="catalytic activity">
    <reaction evidence="1">
        <text>2 glutathione + H2O2 = glutathione disulfide + 2 H2O</text>
        <dbReference type="Rhea" id="RHEA:16833"/>
        <dbReference type="ChEBI" id="CHEBI:15377"/>
        <dbReference type="ChEBI" id="CHEBI:16240"/>
        <dbReference type="ChEBI" id="CHEBI:57925"/>
        <dbReference type="ChEBI" id="CHEBI:58297"/>
        <dbReference type="EC" id="1.11.1.9"/>
    </reaction>
</comment>
<feature type="transmembrane region" description="Helical" evidence="12">
    <location>
        <begin position="18"/>
        <end position="37"/>
    </location>
</feature>
<accession>A0A6J2E2E8</accession>
<evidence type="ECO:0000256" key="7">
    <source>
        <dbReference type="ARBA" id="ARBA00022989"/>
    </source>
</evidence>
<keyword evidence="7 12" id="KW-1133">Transmembrane helix</keyword>
<dbReference type="OrthoDB" id="446890at2759"/>
<dbReference type="NCBIfam" id="TIGR02540">
    <property type="entry name" value="gpx7"/>
    <property type="match status" value="1"/>
</dbReference>
<name>A0A6J2E2E8_ZALCA</name>
<comment type="similarity">
    <text evidence="3 11">Belongs to the glutathione peroxidase family.</text>
</comment>
<dbReference type="SUPFAM" id="SSF52833">
    <property type="entry name" value="Thioredoxin-like"/>
    <property type="match status" value="1"/>
</dbReference>
<evidence type="ECO:0000256" key="8">
    <source>
        <dbReference type="ARBA" id="ARBA00023002"/>
    </source>
</evidence>
<dbReference type="InterPro" id="IPR036249">
    <property type="entry name" value="Thioredoxin-like_sf"/>
</dbReference>
<keyword evidence="13" id="KW-1185">Reference proteome</keyword>
<sequence>MEPLTAYPLRCSGSKAKVFAVLLSMVLCTVMLFLLQLKFLKPKINSFYTFEVKDAKGRTVSLEKFKGKEVALVVNVASDCQLTDRNYLALQELHKEFGPFHFSVLAFPCNQFGESEPRPSKEVVSFARNNYGVTFPIFHKIKILGSEADPAFRFLVDSSKKEPRWNFWKYLVNPEGQVVKSWRPEEPIEVIRPEIAALIRQMIIRKKEDL</sequence>
<evidence type="ECO:0000256" key="10">
    <source>
        <dbReference type="PIRSR" id="PIRSR000303-1"/>
    </source>
</evidence>
<evidence type="ECO:0000313" key="13">
    <source>
        <dbReference type="Proteomes" id="UP000515165"/>
    </source>
</evidence>
<feature type="active site" evidence="10">
    <location>
        <position position="80"/>
    </location>
</feature>
<evidence type="ECO:0000256" key="11">
    <source>
        <dbReference type="RuleBase" id="RU000499"/>
    </source>
</evidence>
<dbReference type="KEGG" id="zca:113929933"/>
<keyword evidence="8 11" id="KW-0560">Oxidoreductase</keyword>